<dbReference type="InterPro" id="IPR029035">
    <property type="entry name" value="DHS-like_NAD/FAD-binding_dom"/>
</dbReference>
<dbReference type="CDD" id="cd07035">
    <property type="entry name" value="TPP_PYR_POX_like"/>
    <property type="match status" value="1"/>
</dbReference>
<evidence type="ECO:0000259" key="7">
    <source>
        <dbReference type="Pfam" id="PF02776"/>
    </source>
</evidence>
<dbReference type="PANTHER" id="PTHR18968">
    <property type="entry name" value="THIAMINE PYROPHOSPHATE ENZYMES"/>
    <property type="match status" value="1"/>
</dbReference>
<dbReference type="Gene3D" id="3.40.50.1220">
    <property type="entry name" value="TPP-binding domain"/>
    <property type="match status" value="1"/>
</dbReference>
<dbReference type="GO" id="GO:0009097">
    <property type="term" value="P:isoleucine biosynthetic process"/>
    <property type="evidence" value="ECO:0007669"/>
    <property type="project" value="TreeGrafter"/>
</dbReference>
<evidence type="ECO:0000256" key="4">
    <source>
        <dbReference type="RuleBase" id="RU362132"/>
    </source>
</evidence>
<keyword evidence="8" id="KW-0808">Transferase</keyword>
<dbReference type="PANTHER" id="PTHR18968:SF13">
    <property type="entry name" value="ACETOLACTATE SYNTHASE CATALYTIC SUBUNIT, MITOCHONDRIAL"/>
    <property type="match status" value="1"/>
</dbReference>
<feature type="domain" description="Thiamine pyrophosphate enzyme central" evidence="5">
    <location>
        <begin position="185"/>
        <end position="318"/>
    </location>
</feature>
<dbReference type="Pfam" id="PF00205">
    <property type="entry name" value="TPP_enzyme_M"/>
    <property type="match status" value="1"/>
</dbReference>
<evidence type="ECO:0000256" key="3">
    <source>
        <dbReference type="ARBA" id="ARBA00023052"/>
    </source>
</evidence>
<keyword evidence="3 4" id="KW-0786">Thiamine pyrophosphate</keyword>
<comment type="similarity">
    <text evidence="2 4">Belongs to the TPP enzyme family.</text>
</comment>
<dbReference type="Pfam" id="PF02775">
    <property type="entry name" value="TPP_enzyme_C"/>
    <property type="match status" value="1"/>
</dbReference>
<dbReference type="EMBL" id="FAXA01000146">
    <property type="protein sequence ID" value="CUV01847.1"/>
    <property type="molecule type" value="Genomic_DNA"/>
</dbReference>
<dbReference type="GO" id="GO:0009099">
    <property type="term" value="P:L-valine biosynthetic process"/>
    <property type="evidence" value="ECO:0007669"/>
    <property type="project" value="TreeGrafter"/>
</dbReference>
<feature type="domain" description="Thiamine pyrophosphate enzyme TPP-binding" evidence="6">
    <location>
        <begin position="387"/>
        <end position="531"/>
    </location>
</feature>
<dbReference type="NCBIfam" id="NF004807">
    <property type="entry name" value="PRK06154.1"/>
    <property type="match status" value="1"/>
</dbReference>
<dbReference type="EC" id="2.2.1.6" evidence="8"/>
<feature type="domain" description="Thiamine pyrophosphate enzyme N-terminal TPP-binding" evidence="7">
    <location>
        <begin position="1"/>
        <end position="106"/>
    </location>
</feature>
<evidence type="ECO:0000259" key="6">
    <source>
        <dbReference type="Pfam" id="PF02775"/>
    </source>
</evidence>
<comment type="cofactor">
    <cofactor evidence="1">
        <name>thiamine diphosphate</name>
        <dbReference type="ChEBI" id="CHEBI:58937"/>
    </cofactor>
</comment>
<dbReference type="SUPFAM" id="SSF52518">
    <property type="entry name" value="Thiamin diphosphate-binding fold (THDP-binding)"/>
    <property type="match status" value="2"/>
</dbReference>
<dbReference type="GO" id="GO:0003984">
    <property type="term" value="F:acetolactate synthase activity"/>
    <property type="evidence" value="ECO:0007669"/>
    <property type="project" value="UniProtKB-EC"/>
</dbReference>
<reference evidence="8" key="1">
    <citation type="submission" date="2015-10" db="EMBL/GenBank/DDBJ databases">
        <authorList>
            <person name="Gilbert D.G."/>
        </authorList>
    </citation>
    <scope>NUCLEOTIDE SEQUENCE</scope>
</reference>
<evidence type="ECO:0000259" key="5">
    <source>
        <dbReference type="Pfam" id="PF00205"/>
    </source>
</evidence>
<dbReference type="InterPro" id="IPR011766">
    <property type="entry name" value="TPP_enzyme_TPP-bd"/>
</dbReference>
<evidence type="ECO:0000313" key="8">
    <source>
        <dbReference type="EMBL" id="CUV01847.1"/>
    </source>
</evidence>
<dbReference type="InterPro" id="IPR000399">
    <property type="entry name" value="TPP-bd_CS"/>
</dbReference>
<dbReference type="InterPro" id="IPR012000">
    <property type="entry name" value="Thiamin_PyroP_enz_cen_dom"/>
</dbReference>
<dbReference type="Gene3D" id="3.40.50.970">
    <property type="match status" value="2"/>
</dbReference>
<dbReference type="AlphaFoldDB" id="A0A161K7Q2"/>
<sequence length="548" mass="59216">MNTIEAITEILKREGVEYLPCFPTTPVIEAAALGGIRPIVCRQERVGVGIADGLSRVSNGDHMGVFAMQYGPGAENAYPGIATAYSDSTPVLLLPLGHPRERAGINPHYSSLKGYDDITKAIEQVNAADRTSDVLRRAFAGLRQGRVGPMAVEIPADIALEDVSEESFYYVPSRPVASQGNPGDIEAAAKALCAAHFPVIMAGQGVLYGKATDELVELAELLQVPVCSTLLGKSAFPEVHALALGSTGTSMSGHAYHFIRRSDLIFGIGTSFTKHGMVMNLPSGKTLIQATNDAADINKDYNIDLPIVGDTKLVLRQMIEACREIVGDTRKDDQSTAKEVQSEREGWLAQWRAKLSSEEVPMTPYRVIWDFMHTIPPEDAIVTHDSGSPRDQIVPFYRSNGPRTYLGWGKSHGLGTGLGLIMGAKLAAPEKVCVNFMGDAAFGMVGLDFETAVRSNIPIITVVLNNSTMAVETRQMADSHGLYGTRDLGGNYADLGKAMGGYAERIEDPNQISAAFTRARKVTEEEGKAVLLEFITSEETELSHRRAF</sequence>
<name>A0A161K7Q2_9ZZZZ</name>
<dbReference type="InterPro" id="IPR045229">
    <property type="entry name" value="TPP_enz"/>
</dbReference>
<dbReference type="InterPro" id="IPR012001">
    <property type="entry name" value="Thiamin_PyroP_enz_TPP-bd_dom"/>
</dbReference>
<proteinExistence type="inferred from homology"/>
<gene>
    <name evidence="8" type="ORF">MGWOODY_Clf1095</name>
</gene>
<dbReference type="GO" id="GO:0000287">
    <property type="term" value="F:magnesium ion binding"/>
    <property type="evidence" value="ECO:0007669"/>
    <property type="project" value="InterPro"/>
</dbReference>
<dbReference type="GO" id="GO:0030976">
    <property type="term" value="F:thiamine pyrophosphate binding"/>
    <property type="evidence" value="ECO:0007669"/>
    <property type="project" value="InterPro"/>
</dbReference>
<dbReference type="GO" id="GO:0050660">
    <property type="term" value="F:flavin adenine dinucleotide binding"/>
    <property type="evidence" value="ECO:0007669"/>
    <property type="project" value="TreeGrafter"/>
</dbReference>
<evidence type="ECO:0000256" key="2">
    <source>
        <dbReference type="ARBA" id="ARBA00007812"/>
    </source>
</evidence>
<accession>A0A161K7Q2</accession>
<dbReference type="PROSITE" id="PS00187">
    <property type="entry name" value="TPP_ENZYMES"/>
    <property type="match status" value="1"/>
</dbReference>
<organism evidence="8">
    <name type="scientific">hydrothermal vent metagenome</name>
    <dbReference type="NCBI Taxonomy" id="652676"/>
    <lineage>
        <taxon>unclassified sequences</taxon>
        <taxon>metagenomes</taxon>
        <taxon>ecological metagenomes</taxon>
    </lineage>
</organism>
<dbReference type="SUPFAM" id="SSF52467">
    <property type="entry name" value="DHS-like NAD/FAD-binding domain"/>
    <property type="match status" value="1"/>
</dbReference>
<dbReference type="GO" id="GO:0005948">
    <property type="term" value="C:acetolactate synthase complex"/>
    <property type="evidence" value="ECO:0007669"/>
    <property type="project" value="TreeGrafter"/>
</dbReference>
<dbReference type="Pfam" id="PF02776">
    <property type="entry name" value="TPP_enzyme_N"/>
    <property type="match status" value="1"/>
</dbReference>
<evidence type="ECO:0000256" key="1">
    <source>
        <dbReference type="ARBA" id="ARBA00001964"/>
    </source>
</evidence>
<dbReference type="InterPro" id="IPR029061">
    <property type="entry name" value="THDP-binding"/>
</dbReference>
<protein>
    <submittedName>
        <fullName evidence="8">Acetolactate synthase large subunit</fullName>
        <ecNumber evidence="8">2.2.1.6</ecNumber>
    </submittedName>
</protein>